<protein>
    <recommendedName>
        <fullName evidence="1">Cytochrome P460 domain-containing protein</fullName>
    </recommendedName>
</protein>
<proteinExistence type="predicted"/>
<evidence type="ECO:0000259" key="1">
    <source>
        <dbReference type="Pfam" id="PF16694"/>
    </source>
</evidence>
<evidence type="ECO:0000313" key="3">
    <source>
        <dbReference type="Proteomes" id="UP000245474"/>
    </source>
</evidence>
<dbReference type="AlphaFoldDB" id="A0A2U2N3S2"/>
<evidence type="ECO:0000313" key="2">
    <source>
        <dbReference type="EMBL" id="PWG63742.1"/>
    </source>
</evidence>
<accession>A0A2U2N3S2</accession>
<dbReference type="Gene3D" id="3.50.70.20">
    <property type="entry name" value="Cytochrome P460"/>
    <property type="match status" value="1"/>
</dbReference>
<dbReference type="InterPro" id="IPR038142">
    <property type="entry name" value="Cytochrome_P460_sp"/>
</dbReference>
<dbReference type="Pfam" id="PF16694">
    <property type="entry name" value="Cytochrome_P460"/>
    <property type="match status" value="1"/>
</dbReference>
<feature type="domain" description="Cytochrome P460" evidence="1">
    <location>
        <begin position="35"/>
        <end position="172"/>
    </location>
</feature>
<comment type="caution">
    <text evidence="2">The sequence shown here is derived from an EMBL/GenBank/DDBJ whole genome shotgun (WGS) entry which is preliminary data.</text>
</comment>
<dbReference type="EMBL" id="QFFI01000009">
    <property type="protein sequence ID" value="PWG63742.1"/>
    <property type="molecule type" value="Genomic_DNA"/>
</dbReference>
<dbReference type="InterPro" id="IPR032033">
    <property type="entry name" value="Cytochrome_P460"/>
</dbReference>
<dbReference type="CDD" id="cd20716">
    <property type="entry name" value="cyt_P460_fam"/>
    <property type="match status" value="1"/>
</dbReference>
<name>A0A2U2N3S2_9GAMM</name>
<keyword evidence="3" id="KW-1185">Reference proteome</keyword>
<gene>
    <name evidence="2" type="ORF">DEM34_07650</name>
</gene>
<sequence length="183" mass="20406">MFRIRRHTLGATVSITVLAVAAAVALGGPERVAYPENYAATFVRYMTVDKPEREPPIVRFLYVAPDALAMARPGAPLPDGTVVVMEDHLARLGDDGQPLTDANGRFLPGTEVTNVFVQEKRAGWGEIYPPEKRNGDWEYAWFRPDGARRSDRSMDACFECHRSVADQDYTFTTAPFVERVKGE</sequence>
<reference evidence="2 3" key="1">
    <citation type="submission" date="2018-05" db="EMBL/GenBank/DDBJ databases">
        <title>Spiribacter halobius sp. nov., a moderately halophilic bacterium isolated from marine solar saltern.</title>
        <authorList>
            <person name="Zheng W.-S."/>
            <person name="Lu D.-C."/>
            <person name="Du Z.-J."/>
        </authorList>
    </citation>
    <scope>NUCLEOTIDE SEQUENCE [LARGE SCALE GENOMIC DNA]</scope>
    <source>
        <strain evidence="2 3">E85</strain>
    </source>
</reference>
<organism evidence="2 3">
    <name type="scientific">Sediminicurvatus halobius</name>
    <dbReference type="NCBI Taxonomy" id="2182432"/>
    <lineage>
        <taxon>Bacteria</taxon>
        <taxon>Pseudomonadati</taxon>
        <taxon>Pseudomonadota</taxon>
        <taxon>Gammaproteobacteria</taxon>
        <taxon>Chromatiales</taxon>
        <taxon>Ectothiorhodospiraceae</taxon>
        <taxon>Sediminicurvatus</taxon>
    </lineage>
</organism>
<dbReference type="Proteomes" id="UP000245474">
    <property type="component" value="Unassembled WGS sequence"/>
</dbReference>